<evidence type="ECO:0000313" key="6">
    <source>
        <dbReference type="Proteomes" id="UP001175261"/>
    </source>
</evidence>
<dbReference type="PROSITE" id="PS00122">
    <property type="entry name" value="CARBOXYLESTERASE_B_1"/>
    <property type="match status" value="1"/>
</dbReference>
<feature type="chain" id="PRO_5041481520" description="Carboxylic ester hydrolase" evidence="3">
    <location>
        <begin position="22"/>
        <end position="565"/>
    </location>
</feature>
<evidence type="ECO:0000256" key="3">
    <source>
        <dbReference type="RuleBase" id="RU361235"/>
    </source>
</evidence>
<dbReference type="InterPro" id="IPR050309">
    <property type="entry name" value="Type-B_Carboxylest/Lipase"/>
</dbReference>
<dbReference type="AlphaFoldDB" id="A0AA39L3H2"/>
<evidence type="ECO:0000259" key="4">
    <source>
        <dbReference type="Pfam" id="PF00135"/>
    </source>
</evidence>
<keyword evidence="2 3" id="KW-0378">Hydrolase</keyword>
<proteinExistence type="inferred from homology"/>
<evidence type="ECO:0000256" key="2">
    <source>
        <dbReference type="ARBA" id="ARBA00022801"/>
    </source>
</evidence>
<dbReference type="Pfam" id="PF00135">
    <property type="entry name" value="COesterase"/>
    <property type="match status" value="1"/>
</dbReference>
<dbReference type="PROSITE" id="PS00941">
    <property type="entry name" value="CARBOXYLESTERASE_B_2"/>
    <property type="match status" value="1"/>
</dbReference>
<protein>
    <recommendedName>
        <fullName evidence="3">Carboxylic ester hydrolase</fullName>
        <ecNumber evidence="3">3.1.1.-</ecNumber>
    </recommendedName>
</protein>
<keyword evidence="6" id="KW-1185">Reference proteome</keyword>
<dbReference type="InterPro" id="IPR019819">
    <property type="entry name" value="Carboxylesterase_B_CS"/>
</dbReference>
<gene>
    <name evidence="5" type="ORF">NLU13_9882</name>
</gene>
<dbReference type="InterPro" id="IPR029058">
    <property type="entry name" value="AB_hydrolase_fold"/>
</dbReference>
<keyword evidence="3" id="KW-0732">Signal</keyword>
<dbReference type="InterPro" id="IPR002018">
    <property type="entry name" value="CarbesteraseB"/>
</dbReference>
<organism evidence="5 6">
    <name type="scientific">Sarocladium strictum</name>
    <name type="common">Black bundle disease fungus</name>
    <name type="synonym">Acremonium strictum</name>
    <dbReference type="NCBI Taxonomy" id="5046"/>
    <lineage>
        <taxon>Eukaryota</taxon>
        <taxon>Fungi</taxon>
        <taxon>Dikarya</taxon>
        <taxon>Ascomycota</taxon>
        <taxon>Pezizomycotina</taxon>
        <taxon>Sordariomycetes</taxon>
        <taxon>Hypocreomycetidae</taxon>
        <taxon>Hypocreales</taxon>
        <taxon>Sarocladiaceae</taxon>
        <taxon>Sarocladium</taxon>
    </lineage>
</organism>
<feature type="domain" description="Carboxylesterase type B" evidence="4">
    <location>
        <begin position="27"/>
        <end position="525"/>
    </location>
</feature>
<dbReference type="Gene3D" id="3.40.50.1820">
    <property type="entry name" value="alpha/beta hydrolase"/>
    <property type="match status" value="1"/>
</dbReference>
<comment type="caution">
    <text evidence="5">The sequence shown here is derived from an EMBL/GenBank/DDBJ whole genome shotgun (WGS) entry which is preliminary data.</text>
</comment>
<comment type="similarity">
    <text evidence="1 3">Belongs to the type-B carboxylesterase/lipase family.</text>
</comment>
<dbReference type="Proteomes" id="UP001175261">
    <property type="component" value="Unassembled WGS sequence"/>
</dbReference>
<feature type="signal peptide" evidence="3">
    <location>
        <begin position="1"/>
        <end position="21"/>
    </location>
</feature>
<evidence type="ECO:0000256" key="1">
    <source>
        <dbReference type="ARBA" id="ARBA00005964"/>
    </source>
</evidence>
<dbReference type="InterPro" id="IPR019826">
    <property type="entry name" value="Carboxylesterase_B_AS"/>
</dbReference>
<name>A0AA39L3H2_SARSR</name>
<evidence type="ECO:0000313" key="5">
    <source>
        <dbReference type="EMBL" id="KAK0382787.1"/>
    </source>
</evidence>
<reference evidence="5" key="1">
    <citation type="submission" date="2022-10" db="EMBL/GenBank/DDBJ databases">
        <title>Determination and structural analysis of whole genome sequence of Sarocladium strictum F4-1.</title>
        <authorList>
            <person name="Hu L."/>
            <person name="Jiang Y."/>
        </authorList>
    </citation>
    <scope>NUCLEOTIDE SEQUENCE</scope>
    <source>
        <strain evidence="5">F4-1</strain>
    </source>
</reference>
<dbReference type="EC" id="3.1.1.-" evidence="3"/>
<dbReference type="SUPFAM" id="SSF53474">
    <property type="entry name" value="alpha/beta-Hydrolases"/>
    <property type="match status" value="1"/>
</dbReference>
<sequence length="565" mass="61582">MRPSSLGPVVVALICCIDGFAVNAHKQPVVQVRDGTLVGDHVASYGQDLFLGIPYAQPPVGELRFQNPKPYNKTYKSRDATKYGDSCVGYGNSPAWPHTMSEDCLTLNVVRPSSTNNNNNNKKPGPGRPDLLPVGVWIHGGGWSMDYSANGVYNLTFMVEESTKMGKPLIAVSLNYRLSFWGFMASQDILQAGVANLGLKDQRLALHWIKDNIRAFGGDPTKITIFGESAGGGNVGYHATAFGGRSDGLFRALIAQSGADGSDGKNFTSPEQIYDGIAAAAGCQEARDKLACLRRAPFDKLNATINSIIAPSFSPVVDGDFVPNYPSVLLEQGNFTKLPFLLGTTADEGTLFANPMVATDEQFLSVVKGTGVDDKAADILEALYPNVDALGLPAQYRVPTDGSVGAQYKRAVAFLTDQMFLSWRRLRADTWSRHGLPVYTYLFESPRDWSSRMGSSHFSEIGYVFYNLLNLGYAPGIAPFGDDAQAKKKKHLARLMTRMWISFISDLDPNHHKLKGVATWPRYDAAGGYGSTFYLSPNKTGPMPDTFRLAGTRYMESIAAQQFGR</sequence>
<dbReference type="GO" id="GO:0016787">
    <property type="term" value="F:hydrolase activity"/>
    <property type="evidence" value="ECO:0007669"/>
    <property type="project" value="UniProtKB-KW"/>
</dbReference>
<dbReference type="PANTHER" id="PTHR11559">
    <property type="entry name" value="CARBOXYLESTERASE"/>
    <property type="match status" value="1"/>
</dbReference>
<dbReference type="EMBL" id="JAPDFR010000010">
    <property type="protein sequence ID" value="KAK0382787.1"/>
    <property type="molecule type" value="Genomic_DNA"/>
</dbReference>
<accession>A0AA39L3H2</accession>